<proteinExistence type="predicted"/>
<dbReference type="RefSeq" id="WP_077863748.1">
    <property type="nucleotide sequence ID" value="NZ_LZYZ01000001.1"/>
</dbReference>
<accession>A0A1S8NHP9</accession>
<organism evidence="2 3">
    <name type="scientific">Clostridium saccharobutylicum</name>
    <dbReference type="NCBI Taxonomy" id="169679"/>
    <lineage>
        <taxon>Bacteria</taxon>
        <taxon>Bacillati</taxon>
        <taxon>Bacillota</taxon>
        <taxon>Clostridia</taxon>
        <taxon>Eubacteriales</taxon>
        <taxon>Clostridiaceae</taxon>
        <taxon>Clostridium</taxon>
    </lineage>
</organism>
<dbReference type="EMBL" id="LZYZ01000001">
    <property type="protein sequence ID" value="OOM15987.1"/>
    <property type="molecule type" value="Genomic_DNA"/>
</dbReference>
<evidence type="ECO:0000313" key="2">
    <source>
        <dbReference type="EMBL" id="OOM15987.1"/>
    </source>
</evidence>
<name>A0A1S8NHP9_CLOSA</name>
<evidence type="ECO:0000313" key="3">
    <source>
        <dbReference type="Proteomes" id="UP000191154"/>
    </source>
</evidence>
<feature type="region of interest" description="Disordered" evidence="1">
    <location>
        <begin position="1"/>
        <end position="78"/>
    </location>
</feature>
<protein>
    <submittedName>
        <fullName evidence="2">Uncharacterized protein</fullName>
    </submittedName>
</protein>
<reference evidence="2 3" key="1">
    <citation type="submission" date="2016-05" db="EMBL/GenBank/DDBJ databases">
        <title>Microbial solvent formation.</title>
        <authorList>
            <person name="Poehlein A."/>
            <person name="Montoya Solano J.D."/>
            <person name="Flitsch S."/>
            <person name="Krabben P."/>
            <person name="Duerre P."/>
            <person name="Daniel R."/>
        </authorList>
    </citation>
    <scope>NUCLEOTIDE SEQUENCE [LARGE SCALE GENOMIC DNA]</scope>
    <source>
        <strain evidence="2 3">L1-8</strain>
    </source>
</reference>
<comment type="caution">
    <text evidence="2">The sequence shown here is derived from an EMBL/GenBank/DDBJ whole genome shotgun (WGS) entry which is preliminary data.</text>
</comment>
<evidence type="ECO:0000256" key="1">
    <source>
        <dbReference type="SAM" id="MobiDB-lite"/>
    </source>
</evidence>
<sequence length="234" mass="26345">MSDSSSILDGGAIPNPLNPPSIPYEDTTSPPLIPPSITDEGETINPLTPPDIGDTSSPPLVPPDDDPSNPPPLIPPAVASKELEDYINWAKKYKTKNKHEEDISPERYVGSNEEKVKTSREGLNEHPEISKLARSNGAKDNNENVLNKEQKKIANKLLDMLNAMRQAELDGDTATVDRIEDEFTNTYRQHKLESDYDGWTSLDLDLENTFYNKYRLLYREVSDGIDWKVVRMHE</sequence>
<gene>
    <name evidence="2" type="ORF">CLOSAC_02580</name>
</gene>
<dbReference type="Proteomes" id="UP000191154">
    <property type="component" value="Unassembled WGS sequence"/>
</dbReference>
<dbReference type="AlphaFoldDB" id="A0A1S8NHP9"/>
<feature type="compositionally biased region" description="Low complexity" evidence="1">
    <location>
        <begin position="27"/>
        <end position="38"/>
    </location>
</feature>